<dbReference type="AlphaFoldDB" id="A0A382YYW5"/>
<reference evidence="1" key="1">
    <citation type="submission" date="2018-05" db="EMBL/GenBank/DDBJ databases">
        <authorList>
            <person name="Lanie J.A."/>
            <person name="Ng W.-L."/>
            <person name="Kazmierczak K.M."/>
            <person name="Andrzejewski T.M."/>
            <person name="Davidsen T.M."/>
            <person name="Wayne K.J."/>
            <person name="Tettelin H."/>
            <person name="Glass J.I."/>
            <person name="Rusch D."/>
            <person name="Podicherti R."/>
            <person name="Tsui H.-C.T."/>
            <person name="Winkler M.E."/>
        </authorList>
    </citation>
    <scope>NUCLEOTIDE SEQUENCE</scope>
</reference>
<protein>
    <submittedName>
        <fullName evidence="1">Uncharacterized protein</fullName>
    </submittedName>
</protein>
<proteinExistence type="predicted"/>
<organism evidence="1">
    <name type="scientific">marine metagenome</name>
    <dbReference type="NCBI Taxonomy" id="408172"/>
    <lineage>
        <taxon>unclassified sequences</taxon>
        <taxon>metagenomes</taxon>
        <taxon>ecological metagenomes</taxon>
    </lineage>
</organism>
<dbReference type="EMBL" id="UINC01179658">
    <property type="protein sequence ID" value="SVD88454.1"/>
    <property type="molecule type" value="Genomic_DNA"/>
</dbReference>
<feature type="non-terminal residue" evidence="1">
    <location>
        <position position="118"/>
    </location>
</feature>
<name>A0A382YYW5_9ZZZZ</name>
<gene>
    <name evidence="1" type="ORF">METZ01_LOCUS441308</name>
</gene>
<feature type="non-terminal residue" evidence="1">
    <location>
        <position position="1"/>
    </location>
</feature>
<evidence type="ECO:0000313" key="1">
    <source>
        <dbReference type="EMBL" id="SVD88454.1"/>
    </source>
</evidence>
<sequence length="118" mass="13805">MAIKFGQLEGKAKKSSIVQFQYKDGDNIVRMVGDILPRYVYWVKGENNKNIPMECLSFNRDTETFDNKEKDWVRSYYPEMKCGWSYAIQCIDPADKQVKVLNLKKKLLEQIMLAAEDL</sequence>
<accession>A0A382YYW5</accession>